<evidence type="ECO:0000256" key="3">
    <source>
        <dbReference type="ARBA" id="ARBA00010199"/>
    </source>
</evidence>
<dbReference type="PIRSF" id="PIRSF006603">
    <property type="entry name" value="DinF"/>
    <property type="match status" value="1"/>
</dbReference>
<evidence type="ECO:0000256" key="13">
    <source>
        <dbReference type="SAM" id="Phobius"/>
    </source>
</evidence>
<keyword evidence="15" id="KW-1185">Reference proteome</keyword>
<keyword evidence="9 13" id="KW-1133">Transmembrane helix</keyword>
<feature type="transmembrane region" description="Helical" evidence="13">
    <location>
        <begin position="204"/>
        <end position="228"/>
    </location>
</feature>
<evidence type="ECO:0000256" key="7">
    <source>
        <dbReference type="ARBA" id="ARBA00022475"/>
    </source>
</evidence>
<comment type="subcellular location">
    <subcellularLocation>
        <location evidence="2">Cell membrane</location>
        <topology evidence="2">Multi-pass membrane protein</topology>
    </subcellularLocation>
</comment>
<sequence>MSTTPDIRTASARSAVLSPAATRWSLLGLGIPVYLELLSGVVAGVIDTIWVSRLGEAAVGAVAVATTLENVLLGVILMANVGATVMIADAIGAKRRAEVPVIMGAVRVLWLVITPVVAVGGFLLREPIARLLVGGEGDVLRLTVQFFAISFPGIAVFFAQNVVDGVFKGTGDTRTPMRTAILANALILVLDPLLIYGVGPLPHLGVRGAALGMLLGRAIALCVSLTILRRRRLADAGDAEPTDLRLWGALRRLLNIGLPASGDFVLRMGISMTLVGIVARFGEDPLAAYGIGFKVLFFVTMAFYAVRQAGSILTARTRGAGESAESMIGRQSAVLATLVGAGAGFLLALGGRFLMGLFSDAPGVVDSGGVLFWYLFPYLLLLAGVVGLGGVFTGGGRAQALFWVTLLGAVVQIPLAFALSSWSVLGVEGVWLSMIVGTGAQYAMSYALFRRYFAENG</sequence>
<feature type="transmembrane region" description="Helical" evidence="13">
    <location>
        <begin position="400"/>
        <end position="424"/>
    </location>
</feature>
<feature type="transmembrane region" description="Helical" evidence="13">
    <location>
        <begin position="264"/>
        <end position="281"/>
    </location>
</feature>
<evidence type="ECO:0000256" key="12">
    <source>
        <dbReference type="ARBA" id="ARBA00031636"/>
    </source>
</evidence>
<evidence type="ECO:0000256" key="9">
    <source>
        <dbReference type="ARBA" id="ARBA00022989"/>
    </source>
</evidence>
<evidence type="ECO:0000256" key="10">
    <source>
        <dbReference type="ARBA" id="ARBA00023065"/>
    </source>
</evidence>
<feature type="transmembrane region" description="Helical" evidence="13">
    <location>
        <begin position="371"/>
        <end position="393"/>
    </location>
</feature>
<feature type="transmembrane region" description="Helical" evidence="13">
    <location>
        <begin position="104"/>
        <end position="124"/>
    </location>
</feature>
<reference evidence="14 15" key="1">
    <citation type="submission" date="2023-03" db="EMBL/GenBank/DDBJ databases">
        <title>Isolation and description of six Streptomyces strains from soil environments, able to metabolize different microbial glucans.</title>
        <authorList>
            <person name="Widen T."/>
            <person name="Larsbrink J."/>
        </authorList>
    </citation>
    <scope>NUCLEOTIDE SEQUENCE [LARGE SCALE GENOMIC DNA]</scope>
    <source>
        <strain evidence="14 15">Mut1</strain>
    </source>
</reference>
<dbReference type="EMBL" id="CP120997">
    <property type="protein sequence ID" value="WLQ37216.1"/>
    <property type="molecule type" value="Genomic_DNA"/>
</dbReference>
<evidence type="ECO:0000256" key="11">
    <source>
        <dbReference type="ARBA" id="ARBA00023136"/>
    </source>
</evidence>
<dbReference type="NCBIfam" id="TIGR00797">
    <property type="entry name" value="matE"/>
    <property type="match status" value="1"/>
</dbReference>
<dbReference type="PANTHER" id="PTHR43298:SF2">
    <property type="entry name" value="FMN_FAD EXPORTER YEEO-RELATED"/>
    <property type="match status" value="1"/>
</dbReference>
<keyword evidence="8 13" id="KW-0812">Transmembrane</keyword>
<keyword evidence="11 13" id="KW-0472">Membrane</keyword>
<dbReference type="Pfam" id="PF01554">
    <property type="entry name" value="MatE"/>
    <property type="match status" value="2"/>
</dbReference>
<keyword evidence="5" id="KW-0813">Transport</keyword>
<dbReference type="PANTHER" id="PTHR43298">
    <property type="entry name" value="MULTIDRUG RESISTANCE PROTEIN NORM-RELATED"/>
    <property type="match status" value="1"/>
</dbReference>
<proteinExistence type="inferred from homology"/>
<dbReference type="InterPro" id="IPR050222">
    <property type="entry name" value="MATE_MdtK"/>
</dbReference>
<dbReference type="RefSeq" id="WP_306059226.1">
    <property type="nucleotide sequence ID" value="NZ_CP120997.1"/>
</dbReference>
<gene>
    <name evidence="14" type="ORF">P8A18_28930</name>
</gene>
<evidence type="ECO:0000256" key="2">
    <source>
        <dbReference type="ARBA" id="ARBA00004651"/>
    </source>
</evidence>
<keyword evidence="7" id="KW-1003">Cell membrane</keyword>
<dbReference type="InterPro" id="IPR002528">
    <property type="entry name" value="MATE_fam"/>
</dbReference>
<evidence type="ECO:0000313" key="14">
    <source>
        <dbReference type="EMBL" id="WLQ37216.1"/>
    </source>
</evidence>
<evidence type="ECO:0000256" key="5">
    <source>
        <dbReference type="ARBA" id="ARBA00022448"/>
    </source>
</evidence>
<feature type="transmembrane region" description="Helical" evidence="13">
    <location>
        <begin position="71"/>
        <end position="92"/>
    </location>
</feature>
<evidence type="ECO:0000256" key="4">
    <source>
        <dbReference type="ARBA" id="ARBA00020268"/>
    </source>
</evidence>
<feature type="transmembrane region" description="Helical" evidence="13">
    <location>
        <begin position="333"/>
        <end position="351"/>
    </location>
</feature>
<feature type="transmembrane region" description="Helical" evidence="13">
    <location>
        <begin position="430"/>
        <end position="449"/>
    </location>
</feature>
<comment type="similarity">
    <text evidence="3">Belongs to the multi antimicrobial extrusion (MATE) (TC 2.A.66.1) family.</text>
</comment>
<feature type="transmembrane region" description="Helical" evidence="13">
    <location>
        <begin position="287"/>
        <end position="306"/>
    </location>
</feature>
<organism evidence="14 15">
    <name type="scientific">Streptomyces castrisilvae</name>
    <dbReference type="NCBI Taxonomy" id="3033811"/>
    <lineage>
        <taxon>Bacteria</taxon>
        <taxon>Bacillati</taxon>
        <taxon>Actinomycetota</taxon>
        <taxon>Actinomycetes</taxon>
        <taxon>Kitasatosporales</taxon>
        <taxon>Streptomycetaceae</taxon>
        <taxon>Streptomyces</taxon>
    </lineage>
</organism>
<protein>
    <recommendedName>
        <fullName evidence="4">Probable multidrug resistance protein NorM</fullName>
    </recommendedName>
    <alternativeName>
        <fullName evidence="12">Multidrug-efflux transporter</fullName>
    </alternativeName>
</protein>
<comment type="function">
    <text evidence="1">Multidrug efflux pump.</text>
</comment>
<evidence type="ECO:0000256" key="6">
    <source>
        <dbReference type="ARBA" id="ARBA00022449"/>
    </source>
</evidence>
<name>A0ABY9HUW8_9ACTN</name>
<accession>A0ABY9HUW8</accession>
<feature type="transmembrane region" description="Helical" evidence="13">
    <location>
        <begin position="33"/>
        <end position="51"/>
    </location>
</feature>
<dbReference type="Proteomes" id="UP001239522">
    <property type="component" value="Chromosome"/>
</dbReference>
<feature type="transmembrane region" description="Helical" evidence="13">
    <location>
        <begin position="144"/>
        <end position="167"/>
    </location>
</feature>
<evidence type="ECO:0000313" key="15">
    <source>
        <dbReference type="Proteomes" id="UP001239522"/>
    </source>
</evidence>
<keyword evidence="10" id="KW-0406">Ion transport</keyword>
<evidence type="ECO:0000256" key="1">
    <source>
        <dbReference type="ARBA" id="ARBA00003408"/>
    </source>
</evidence>
<keyword evidence="6" id="KW-0050">Antiport</keyword>
<feature type="transmembrane region" description="Helical" evidence="13">
    <location>
        <begin position="179"/>
        <end position="198"/>
    </location>
</feature>
<evidence type="ECO:0000256" key="8">
    <source>
        <dbReference type="ARBA" id="ARBA00022692"/>
    </source>
</evidence>
<dbReference type="InterPro" id="IPR048279">
    <property type="entry name" value="MdtK-like"/>
</dbReference>